<proteinExistence type="inferred from homology"/>
<comment type="similarity">
    <text evidence="4">Belongs to the class I-like SAM-binding methyltransferase superfamily. Cation-dependent O-methyltransferase family.</text>
</comment>
<keyword evidence="2" id="KW-0808">Transferase</keyword>
<dbReference type="PANTHER" id="PTHR10509:SF14">
    <property type="entry name" value="CAFFEOYL-COA O-METHYLTRANSFERASE 3-RELATED"/>
    <property type="match status" value="1"/>
</dbReference>
<evidence type="ECO:0000313" key="5">
    <source>
        <dbReference type="EMBL" id="KAL0566933.1"/>
    </source>
</evidence>
<dbReference type="InterPro" id="IPR050362">
    <property type="entry name" value="Cation-dep_OMT"/>
</dbReference>
<evidence type="ECO:0008006" key="7">
    <source>
        <dbReference type="Google" id="ProtNLM"/>
    </source>
</evidence>
<dbReference type="Proteomes" id="UP001465976">
    <property type="component" value="Unassembled WGS sequence"/>
</dbReference>
<name>A0ABR3EVK0_9AGAR</name>
<sequence>MQSLNTAGTDISDRVKIIVGSAHESLAKLKPEPEPFDLVFIEADESQFLAYYTEGKRLLRSGGVIIIDNMVRGGGVSDPENEIPECSKIRELLRYLKEDTEVSLAF</sequence>
<dbReference type="PANTHER" id="PTHR10509">
    <property type="entry name" value="O-METHYLTRANSFERASE-RELATED"/>
    <property type="match status" value="1"/>
</dbReference>
<evidence type="ECO:0000256" key="1">
    <source>
        <dbReference type="ARBA" id="ARBA00022603"/>
    </source>
</evidence>
<protein>
    <recommendedName>
        <fullName evidence="7">O-methyltransferase</fullName>
    </recommendedName>
</protein>
<dbReference type="PROSITE" id="PS51682">
    <property type="entry name" value="SAM_OMT_I"/>
    <property type="match status" value="1"/>
</dbReference>
<reference evidence="5 6" key="1">
    <citation type="submission" date="2024-02" db="EMBL/GenBank/DDBJ databases">
        <title>A draft genome for the cacao thread blight pathogen Marasmius crinis-equi.</title>
        <authorList>
            <person name="Cohen S.P."/>
            <person name="Baruah I.K."/>
            <person name="Amoako-Attah I."/>
            <person name="Bukari Y."/>
            <person name="Meinhardt L.W."/>
            <person name="Bailey B.A."/>
        </authorList>
    </citation>
    <scope>NUCLEOTIDE SEQUENCE [LARGE SCALE GENOMIC DNA]</scope>
    <source>
        <strain evidence="5 6">GH-76</strain>
    </source>
</reference>
<organism evidence="5 6">
    <name type="scientific">Marasmius crinis-equi</name>
    <dbReference type="NCBI Taxonomy" id="585013"/>
    <lineage>
        <taxon>Eukaryota</taxon>
        <taxon>Fungi</taxon>
        <taxon>Dikarya</taxon>
        <taxon>Basidiomycota</taxon>
        <taxon>Agaricomycotina</taxon>
        <taxon>Agaricomycetes</taxon>
        <taxon>Agaricomycetidae</taxon>
        <taxon>Agaricales</taxon>
        <taxon>Marasmiineae</taxon>
        <taxon>Marasmiaceae</taxon>
        <taxon>Marasmius</taxon>
    </lineage>
</organism>
<keyword evidence="3" id="KW-0949">S-adenosyl-L-methionine</keyword>
<comment type="caution">
    <text evidence="5">The sequence shown here is derived from an EMBL/GenBank/DDBJ whole genome shotgun (WGS) entry which is preliminary data.</text>
</comment>
<gene>
    <name evidence="5" type="ORF">V5O48_015063</name>
</gene>
<evidence type="ECO:0000256" key="2">
    <source>
        <dbReference type="ARBA" id="ARBA00022679"/>
    </source>
</evidence>
<evidence type="ECO:0000313" key="6">
    <source>
        <dbReference type="Proteomes" id="UP001465976"/>
    </source>
</evidence>
<dbReference type="Pfam" id="PF01596">
    <property type="entry name" value="Methyltransf_3"/>
    <property type="match status" value="1"/>
</dbReference>
<dbReference type="SUPFAM" id="SSF53335">
    <property type="entry name" value="S-adenosyl-L-methionine-dependent methyltransferases"/>
    <property type="match status" value="1"/>
</dbReference>
<keyword evidence="6" id="KW-1185">Reference proteome</keyword>
<evidence type="ECO:0000256" key="3">
    <source>
        <dbReference type="ARBA" id="ARBA00022691"/>
    </source>
</evidence>
<evidence type="ECO:0000256" key="4">
    <source>
        <dbReference type="ARBA" id="ARBA00023453"/>
    </source>
</evidence>
<dbReference type="EMBL" id="JBAHYK010001729">
    <property type="protein sequence ID" value="KAL0566933.1"/>
    <property type="molecule type" value="Genomic_DNA"/>
</dbReference>
<accession>A0ABR3EVK0</accession>
<dbReference type="InterPro" id="IPR002935">
    <property type="entry name" value="SAM_O-MeTrfase"/>
</dbReference>
<dbReference type="InterPro" id="IPR029063">
    <property type="entry name" value="SAM-dependent_MTases_sf"/>
</dbReference>
<dbReference type="Gene3D" id="3.40.50.150">
    <property type="entry name" value="Vaccinia Virus protein VP39"/>
    <property type="match status" value="1"/>
</dbReference>
<keyword evidence="1" id="KW-0489">Methyltransferase</keyword>